<evidence type="ECO:0000256" key="4">
    <source>
        <dbReference type="PIRSR" id="PIRSR000331-2"/>
    </source>
</evidence>
<dbReference type="SUPFAM" id="SSF47203">
    <property type="entry name" value="Acyl-CoA dehydrogenase C-terminal domain-like"/>
    <property type="match status" value="1"/>
</dbReference>
<evidence type="ECO:0000259" key="7">
    <source>
        <dbReference type="Pfam" id="PF11794"/>
    </source>
</evidence>
<protein>
    <submittedName>
        <fullName evidence="8">4-nitrophenol 2-monooxygenase, oxygenase component</fullName>
        <ecNumber evidence="8">1.14.13.29</ecNumber>
    </submittedName>
</protein>
<feature type="domain" description="HpaB/PvcC/4-BUDH N-terminal" evidence="7">
    <location>
        <begin position="23"/>
        <end position="287"/>
    </location>
</feature>
<dbReference type="GO" id="GO:0018601">
    <property type="term" value="F:4-nitrophenol 2-monooxygenase activity"/>
    <property type="evidence" value="ECO:0007669"/>
    <property type="project" value="UniProtKB-EC"/>
</dbReference>
<dbReference type="PANTHER" id="PTHR36117">
    <property type="entry name" value="4-HYDROXYPHENYLACETATE 3-MONOOXYGENASE-RELATED"/>
    <property type="match status" value="1"/>
</dbReference>
<feature type="binding site" evidence="4">
    <location>
        <begin position="164"/>
        <end position="166"/>
    </location>
    <ligand>
        <name>FAD</name>
        <dbReference type="ChEBI" id="CHEBI:57692"/>
    </ligand>
</feature>
<dbReference type="AlphaFoldDB" id="A0A1Y5RU50"/>
<dbReference type="Pfam" id="PF03241">
    <property type="entry name" value="HpaB"/>
    <property type="match status" value="1"/>
</dbReference>
<evidence type="ECO:0000256" key="3">
    <source>
        <dbReference type="ARBA" id="ARBA00023002"/>
    </source>
</evidence>
<evidence type="ECO:0000313" key="9">
    <source>
        <dbReference type="Proteomes" id="UP000193862"/>
    </source>
</evidence>
<dbReference type="PIRSF" id="PIRSF500125">
    <property type="entry name" value="4_HPA_large"/>
    <property type="match status" value="1"/>
</dbReference>
<evidence type="ECO:0000259" key="6">
    <source>
        <dbReference type="Pfam" id="PF03241"/>
    </source>
</evidence>
<dbReference type="Pfam" id="PF11794">
    <property type="entry name" value="HpaB_N"/>
    <property type="match status" value="1"/>
</dbReference>
<keyword evidence="8" id="KW-0503">Monooxygenase</keyword>
<accession>A0A1Y5RU50</accession>
<dbReference type="PIRSF" id="PIRSF000331">
    <property type="entry name" value="HpaA_HpaB"/>
    <property type="match status" value="1"/>
</dbReference>
<dbReference type="EC" id="1.14.13.29" evidence="8"/>
<dbReference type="InterPro" id="IPR009100">
    <property type="entry name" value="AcylCoA_DH/oxidase_NM_dom_sf"/>
</dbReference>
<dbReference type="SUPFAM" id="SSF56645">
    <property type="entry name" value="Acyl-CoA dehydrogenase NM domain-like"/>
    <property type="match status" value="1"/>
</dbReference>
<dbReference type="InterPro" id="IPR024719">
    <property type="entry name" value="HpaB/PvcC/4-BUDH_C"/>
</dbReference>
<sequence length="516" mass="57083">MSATTLTAPARAKTSKDGKRPQTGAEYLDSIKDDGREVWVDGERVRDVTTHPAFRNSARMVARLYEALHDEKNAKTMRAPLRDGTGWTHSAFQAPRSLEESLQQKDAYALWARVGYGWLGRSPDFVGAAFVPSLEVEAEYFGEYADNARGVAKHIRENVSFIGHAIVNPPIDRSSPEKAQDIMIRVEEETDAGIIVSGAKVVATGSALAQQILIAHHFIPVTDKKFAPVFVLDVNSPGVKMYCRRSYEGTANQTASAFDAPLSSRLDENDAILVLDRVLVPWENVLMYDAQKANTFMAVPGQASRGLLQAGVRLAVKLDFLCGAFMKAVEVGGTKDFRGVQAAVGEAIAYRHTLWAIMEAMARDSHDWQGQYQMPNRVHGHAYRVIAADMYSKIRQSVLRHVASGLIYLPSSAKDHLNPDMSPLLDQYARGSNGMSSVDRSKILKLTWDAFGSEFASRHELYETNYAGSQEQVRVDQYVRSFQNGTAEQMLGLVDTCMAEYDLNGWKAPDLFNAGH</sequence>
<evidence type="ECO:0000256" key="1">
    <source>
        <dbReference type="ARBA" id="ARBA00022630"/>
    </source>
</evidence>
<gene>
    <name evidence="8" type="primary">nphA1</name>
    <name evidence="8" type="ORF">AQS8620_00624</name>
</gene>
<keyword evidence="9" id="KW-1185">Reference proteome</keyword>
<evidence type="ECO:0000256" key="5">
    <source>
        <dbReference type="SAM" id="MobiDB-lite"/>
    </source>
</evidence>
<dbReference type="Proteomes" id="UP000193862">
    <property type="component" value="Unassembled WGS sequence"/>
</dbReference>
<dbReference type="Gene3D" id="2.40.110.10">
    <property type="entry name" value="Butyryl-CoA Dehydrogenase, subunit A, domain 2"/>
    <property type="match status" value="1"/>
</dbReference>
<dbReference type="InterPro" id="IPR024674">
    <property type="entry name" value="HpaB/PvcC/4-BUDH_N"/>
</dbReference>
<feature type="binding site" evidence="4">
    <location>
        <position position="204"/>
    </location>
    <ligand>
        <name>FAD</name>
        <dbReference type="ChEBI" id="CHEBI:57692"/>
    </ligand>
</feature>
<evidence type="ECO:0000313" key="8">
    <source>
        <dbReference type="EMBL" id="SLN22729.1"/>
    </source>
</evidence>
<dbReference type="PANTHER" id="PTHR36117:SF3">
    <property type="entry name" value="4-HYDROXYPHENYLACETATE 3-MONOOXYGENASE-RELATED"/>
    <property type="match status" value="1"/>
</dbReference>
<dbReference type="InterPro" id="IPR024677">
    <property type="entry name" value="HpaB/PvcC"/>
</dbReference>
<dbReference type="EMBL" id="FWFS01000002">
    <property type="protein sequence ID" value="SLN22729.1"/>
    <property type="molecule type" value="Genomic_DNA"/>
</dbReference>
<keyword evidence="3 8" id="KW-0560">Oxidoreductase</keyword>
<dbReference type="RefSeq" id="WP_085835390.1">
    <property type="nucleotide sequence ID" value="NZ_FWFS01000002.1"/>
</dbReference>
<evidence type="ECO:0000256" key="2">
    <source>
        <dbReference type="ARBA" id="ARBA00022827"/>
    </source>
</evidence>
<organism evidence="8 9">
    <name type="scientific">Aquimixticola soesokkakensis</name>
    <dbReference type="NCBI Taxonomy" id="1519096"/>
    <lineage>
        <taxon>Bacteria</taxon>
        <taxon>Pseudomonadati</taxon>
        <taxon>Pseudomonadota</taxon>
        <taxon>Alphaproteobacteria</taxon>
        <taxon>Rhodobacterales</taxon>
        <taxon>Paracoccaceae</taxon>
        <taxon>Aquimixticola</taxon>
    </lineage>
</organism>
<feature type="domain" description="HpaB/PvcC/4-BUDH C-terminal" evidence="6">
    <location>
        <begin position="294"/>
        <end position="482"/>
    </location>
</feature>
<dbReference type="InterPro" id="IPR046373">
    <property type="entry name" value="Acyl-CoA_Oxase/DH_mid-dom_sf"/>
</dbReference>
<feature type="region of interest" description="Disordered" evidence="5">
    <location>
        <begin position="1"/>
        <end position="25"/>
    </location>
</feature>
<dbReference type="GO" id="GO:0016627">
    <property type="term" value="F:oxidoreductase activity, acting on the CH-CH group of donors"/>
    <property type="evidence" value="ECO:0007669"/>
    <property type="project" value="InterPro"/>
</dbReference>
<dbReference type="Gene3D" id="1.10.3140.10">
    <property type="entry name" value="4-hydroxybutyryl-coa dehydratase, domain 1"/>
    <property type="match status" value="1"/>
</dbReference>
<dbReference type="OrthoDB" id="7233724at2"/>
<name>A0A1Y5RU50_9RHOB</name>
<reference evidence="8 9" key="1">
    <citation type="submission" date="2017-03" db="EMBL/GenBank/DDBJ databases">
        <authorList>
            <person name="Afonso C.L."/>
            <person name="Miller P.J."/>
            <person name="Scott M.A."/>
            <person name="Spackman E."/>
            <person name="Goraichik I."/>
            <person name="Dimitrov K.M."/>
            <person name="Suarez D.L."/>
            <person name="Swayne D.E."/>
        </authorList>
    </citation>
    <scope>NUCLEOTIDE SEQUENCE [LARGE SCALE GENOMIC DNA]</scope>
    <source>
        <strain evidence="8 9">CECT 8620</strain>
    </source>
</reference>
<dbReference type="InterPro" id="IPR004925">
    <property type="entry name" value="HpaB/PvcC/4-BUDH"/>
</dbReference>
<dbReference type="Gene3D" id="1.20.140.10">
    <property type="entry name" value="Butyryl-CoA Dehydrogenase, subunit A, domain 3"/>
    <property type="match status" value="1"/>
</dbReference>
<keyword evidence="2 4" id="KW-0274">FAD</keyword>
<proteinExistence type="predicted"/>
<keyword evidence="1" id="KW-0285">Flavoprotein</keyword>
<dbReference type="InterPro" id="IPR036250">
    <property type="entry name" value="AcylCo_DH-like_C"/>
</dbReference>